<dbReference type="InterPro" id="IPR004715">
    <property type="entry name" value="PTS_IIA_fruc"/>
</dbReference>
<evidence type="ECO:0000256" key="1">
    <source>
        <dbReference type="ARBA" id="ARBA00022448"/>
    </source>
</evidence>
<dbReference type="AlphaFoldDB" id="A0A7X5HWD0"/>
<keyword evidence="5" id="KW-0598">Phosphotransferase system</keyword>
<name>A0A7X5HWD0_9FIRM</name>
<evidence type="ECO:0000256" key="3">
    <source>
        <dbReference type="ARBA" id="ARBA00022597"/>
    </source>
</evidence>
<dbReference type="PANTHER" id="PTHR47738">
    <property type="entry name" value="PTS SYSTEM FRUCTOSE-LIKE EIIA COMPONENT-RELATED"/>
    <property type="match status" value="1"/>
</dbReference>
<reference evidence="7 8" key="1">
    <citation type="submission" date="2020-01" db="EMBL/GenBank/DDBJ databases">
        <title>Anaeroalcalibacter tamaniensis gen. nov., sp. nov., moderately halophilic strictly anaerobic fermenter bacterium from mud volcano of Taman peninsula.</title>
        <authorList>
            <person name="Frolova A."/>
            <person name="Merkel A.Y."/>
            <person name="Slobodkin A.I."/>
        </authorList>
    </citation>
    <scope>NUCLEOTIDE SEQUENCE [LARGE SCALE GENOMIC DNA]</scope>
    <source>
        <strain evidence="7 8">F-3ap</strain>
    </source>
</reference>
<dbReference type="PROSITE" id="PS00372">
    <property type="entry name" value="PTS_EIIA_TYPE_2_HIS"/>
    <property type="match status" value="1"/>
</dbReference>
<evidence type="ECO:0000256" key="5">
    <source>
        <dbReference type="ARBA" id="ARBA00022683"/>
    </source>
</evidence>
<keyword evidence="1" id="KW-0813">Transport</keyword>
<protein>
    <submittedName>
        <fullName evidence="7">PTS transporter subunit EIIA</fullName>
    </submittedName>
</protein>
<dbReference type="InterPro" id="IPR051541">
    <property type="entry name" value="PTS_SugarTrans_NitroReg"/>
</dbReference>
<dbReference type="GO" id="GO:0009401">
    <property type="term" value="P:phosphoenolpyruvate-dependent sugar phosphotransferase system"/>
    <property type="evidence" value="ECO:0007669"/>
    <property type="project" value="UniProtKB-KW"/>
</dbReference>
<dbReference type="GO" id="GO:0008982">
    <property type="term" value="F:protein-N(PI)-phosphohistidine-sugar phosphotransferase activity"/>
    <property type="evidence" value="ECO:0007669"/>
    <property type="project" value="InterPro"/>
</dbReference>
<gene>
    <name evidence="7" type="ORF">GXN74_08895</name>
</gene>
<evidence type="ECO:0000259" key="6">
    <source>
        <dbReference type="PROSITE" id="PS51094"/>
    </source>
</evidence>
<accession>A0A7X5HWD0</accession>
<dbReference type="InterPro" id="IPR016152">
    <property type="entry name" value="PTrfase/Anion_transptr"/>
</dbReference>
<feature type="domain" description="PTS EIIA type-2" evidence="6">
    <location>
        <begin position="5"/>
        <end position="149"/>
    </location>
</feature>
<evidence type="ECO:0000256" key="4">
    <source>
        <dbReference type="ARBA" id="ARBA00022679"/>
    </source>
</evidence>
<dbReference type="GO" id="GO:0016020">
    <property type="term" value="C:membrane"/>
    <property type="evidence" value="ECO:0007669"/>
    <property type="project" value="InterPro"/>
</dbReference>
<dbReference type="PROSITE" id="PS51094">
    <property type="entry name" value="PTS_EIIA_TYPE_2"/>
    <property type="match status" value="1"/>
</dbReference>
<dbReference type="Proteomes" id="UP000461585">
    <property type="component" value="Unassembled WGS sequence"/>
</dbReference>
<dbReference type="RefSeq" id="WP_162370578.1">
    <property type="nucleotide sequence ID" value="NZ_JAAEEH010000022.1"/>
</dbReference>
<dbReference type="CDD" id="cd00211">
    <property type="entry name" value="PTS_IIA_fru"/>
    <property type="match status" value="1"/>
</dbReference>
<evidence type="ECO:0000256" key="2">
    <source>
        <dbReference type="ARBA" id="ARBA00022553"/>
    </source>
</evidence>
<proteinExistence type="predicted"/>
<evidence type="ECO:0000313" key="7">
    <source>
        <dbReference type="EMBL" id="NDL67855.1"/>
    </source>
</evidence>
<evidence type="ECO:0000313" key="8">
    <source>
        <dbReference type="Proteomes" id="UP000461585"/>
    </source>
</evidence>
<dbReference type="SUPFAM" id="SSF55804">
    <property type="entry name" value="Phoshotransferase/anion transport protein"/>
    <property type="match status" value="1"/>
</dbReference>
<dbReference type="Pfam" id="PF00359">
    <property type="entry name" value="PTS_EIIA_2"/>
    <property type="match status" value="1"/>
</dbReference>
<keyword evidence="8" id="KW-1185">Reference proteome</keyword>
<comment type="caution">
    <text evidence="7">The sequence shown here is derived from an EMBL/GenBank/DDBJ whole genome shotgun (WGS) entry which is preliminary data.</text>
</comment>
<organism evidence="7 8">
    <name type="scientific">Anaerotalea alkaliphila</name>
    <dbReference type="NCBI Taxonomy" id="2662126"/>
    <lineage>
        <taxon>Bacteria</taxon>
        <taxon>Bacillati</taxon>
        <taxon>Bacillota</taxon>
        <taxon>Clostridia</taxon>
        <taxon>Eubacteriales</taxon>
        <taxon>Anaerotalea</taxon>
    </lineage>
</organism>
<keyword evidence="2" id="KW-0597">Phosphoprotein</keyword>
<keyword evidence="4" id="KW-0808">Transferase</keyword>
<sequence>MGVREILDARIIDLNVKANSKDEALRHLSGLLEKAGYIGDVDEFVSDIYARESEGITGIGQHIAIPHGKSHSVTNVGIAIGKLDNHIEWESIDEEPVNIIFLFAVPFDFDYARNHMKLLAELAGKLGRSDTVENLQNIKTLEELQSIFD</sequence>
<dbReference type="InterPro" id="IPR002178">
    <property type="entry name" value="PTS_EIIA_type-2_dom"/>
</dbReference>
<dbReference type="PANTHER" id="PTHR47738:SF2">
    <property type="entry name" value="PTS SYSTEM FRUCTOSE-LIKE EIIA COMPONENT"/>
    <property type="match status" value="1"/>
</dbReference>
<keyword evidence="3" id="KW-0762">Sugar transport</keyword>
<dbReference type="EMBL" id="JAAEEH010000022">
    <property type="protein sequence ID" value="NDL67855.1"/>
    <property type="molecule type" value="Genomic_DNA"/>
</dbReference>
<dbReference type="NCBIfam" id="TIGR00848">
    <property type="entry name" value="fruA"/>
    <property type="match status" value="1"/>
</dbReference>
<dbReference type="Gene3D" id="3.40.930.10">
    <property type="entry name" value="Mannitol-specific EII, Chain A"/>
    <property type="match status" value="1"/>
</dbReference>